<dbReference type="WBParaSite" id="OFLC_0000417201-mRNA-1">
    <property type="protein sequence ID" value="OFLC_0000417201-mRNA-1"/>
    <property type="gene ID" value="OFLC_0000417201"/>
</dbReference>
<name>A0A183H9L1_9BILA</name>
<sequence length="114" mass="13098">MAFAVHESKFTMHDRRKILRSAEDGGKLATIQIWNGDIEVDKVVLYSILLLKARGILPEYTGYTLTAFFTLCRINVFAKTLLYSCVPTYYTWNASRKSFERPKGEKKKLTDNLA</sequence>
<reference evidence="3" key="1">
    <citation type="submission" date="2016-06" db="UniProtKB">
        <authorList>
            <consortium name="WormBaseParasite"/>
        </authorList>
    </citation>
    <scope>IDENTIFICATION</scope>
</reference>
<keyword evidence="2" id="KW-1185">Reference proteome</keyword>
<evidence type="ECO:0000313" key="3">
    <source>
        <dbReference type="WBParaSite" id="OFLC_0000417201-mRNA-1"/>
    </source>
</evidence>
<organism evidence="3">
    <name type="scientific">Onchocerca flexuosa</name>
    <dbReference type="NCBI Taxonomy" id="387005"/>
    <lineage>
        <taxon>Eukaryota</taxon>
        <taxon>Metazoa</taxon>
        <taxon>Ecdysozoa</taxon>
        <taxon>Nematoda</taxon>
        <taxon>Chromadorea</taxon>
        <taxon>Rhabditida</taxon>
        <taxon>Spirurina</taxon>
        <taxon>Spiruromorpha</taxon>
        <taxon>Filarioidea</taxon>
        <taxon>Onchocercidae</taxon>
        <taxon>Onchocerca</taxon>
    </lineage>
</organism>
<evidence type="ECO:0000313" key="1">
    <source>
        <dbReference type="EMBL" id="VDO39169.1"/>
    </source>
</evidence>
<evidence type="ECO:0000313" key="2">
    <source>
        <dbReference type="Proteomes" id="UP000267606"/>
    </source>
</evidence>
<dbReference type="Proteomes" id="UP000267606">
    <property type="component" value="Unassembled WGS sequence"/>
</dbReference>
<gene>
    <name evidence="1" type="ORF">OFLC_LOCUS4173</name>
</gene>
<dbReference type="EMBL" id="UZAJ01003068">
    <property type="protein sequence ID" value="VDO39169.1"/>
    <property type="molecule type" value="Genomic_DNA"/>
</dbReference>
<dbReference type="AlphaFoldDB" id="A0A183H9L1"/>
<accession>A0A183H9L1</accession>
<reference evidence="1 2" key="2">
    <citation type="submission" date="2018-11" db="EMBL/GenBank/DDBJ databases">
        <authorList>
            <consortium name="Pathogen Informatics"/>
        </authorList>
    </citation>
    <scope>NUCLEOTIDE SEQUENCE [LARGE SCALE GENOMIC DNA]</scope>
</reference>
<protein>
    <submittedName>
        <fullName evidence="3">40S ribosomal protein S24</fullName>
    </submittedName>
</protein>
<proteinExistence type="predicted"/>